<feature type="non-terminal residue" evidence="1">
    <location>
        <position position="53"/>
    </location>
</feature>
<proteinExistence type="predicted"/>
<protein>
    <submittedName>
        <fullName evidence="1">Uncharacterized protein</fullName>
    </submittedName>
</protein>
<keyword evidence="2" id="KW-1185">Reference proteome</keyword>
<gene>
    <name evidence="1" type="ORF">KI387_011188</name>
</gene>
<dbReference type="EMBL" id="JAHRHJ020000008">
    <property type="protein sequence ID" value="KAH9306784.1"/>
    <property type="molecule type" value="Genomic_DNA"/>
</dbReference>
<organism evidence="1 2">
    <name type="scientific">Taxus chinensis</name>
    <name type="common">Chinese yew</name>
    <name type="synonym">Taxus wallichiana var. chinensis</name>
    <dbReference type="NCBI Taxonomy" id="29808"/>
    <lineage>
        <taxon>Eukaryota</taxon>
        <taxon>Viridiplantae</taxon>
        <taxon>Streptophyta</taxon>
        <taxon>Embryophyta</taxon>
        <taxon>Tracheophyta</taxon>
        <taxon>Spermatophyta</taxon>
        <taxon>Pinopsida</taxon>
        <taxon>Pinidae</taxon>
        <taxon>Conifers II</taxon>
        <taxon>Cupressales</taxon>
        <taxon>Taxaceae</taxon>
        <taxon>Taxus</taxon>
    </lineage>
</organism>
<evidence type="ECO:0000313" key="2">
    <source>
        <dbReference type="Proteomes" id="UP000824469"/>
    </source>
</evidence>
<dbReference type="Proteomes" id="UP000824469">
    <property type="component" value="Unassembled WGS sequence"/>
</dbReference>
<accession>A0AA38KKK4</accession>
<name>A0AA38KKK4_TAXCH</name>
<feature type="non-terminal residue" evidence="1">
    <location>
        <position position="1"/>
    </location>
</feature>
<sequence>QHFECAEIISSTISEQLQQLTTMETFYMNSYVVYAVASKRDYPALSRCGVWPQ</sequence>
<comment type="caution">
    <text evidence="1">The sequence shown here is derived from an EMBL/GenBank/DDBJ whole genome shotgun (WGS) entry which is preliminary data.</text>
</comment>
<evidence type="ECO:0000313" key="1">
    <source>
        <dbReference type="EMBL" id="KAH9306784.1"/>
    </source>
</evidence>
<dbReference type="AlphaFoldDB" id="A0AA38KKK4"/>
<reference evidence="1 2" key="1">
    <citation type="journal article" date="2021" name="Nat. Plants">
        <title>The Taxus genome provides insights into paclitaxel biosynthesis.</title>
        <authorList>
            <person name="Xiong X."/>
            <person name="Gou J."/>
            <person name="Liao Q."/>
            <person name="Li Y."/>
            <person name="Zhou Q."/>
            <person name="Bi G."/>
            <person name="Li C."/>
            <person name="Du R."/>
            <person name="Wang X."/>
            <person name="Sun T."/>
            <person name="Guo L."/>
            <person name="Liang H."/>
            <person name="Lu P."/>
            <person name="Wu Y."/>
            <person name="Zhang Z."/>
            <person name="Ro D.K."/>
            <person name="Shang Y."/>
            <person name="Huang S."/>
            <person name="Yan J."/>
        </authorList>
    </citation>
    <scope>NUCLEOTIDE SEQUENCE [LARGE SCALE GENOMIC DNA]</scope>
    <source>
        <strain evidence="1">Ta-2019</strain>
    </source>
</reference>